<feature type="domain" description="F-box" evidence="1">
    <location>
        <begin position="13"/>
        <end position="40"/>
    </location>
</feature>
<keyword evidence="3" id="KW-1185">Reference proteome</keyword>
<dbReference type="EMBL" id="KB445554">
    <property type="protein sequence ID" value="EMC97288.1"/>
    <property type="molecule type" value="Genomic_DNA"/>
</dbReference>
<reference evidence="2 3" key="1">
    <citation type="journal article" date="2012" name="PLoS Pathog.">
        <title>Diverse lifestyles and strategies of plant pathogenesis encoded in the genomes of eighteen Dothideomycetes fungi.</title>
        <authorList>
            <person name="Ohm R.A."/>
            <person name="Feau N."/>
            <person name="Henrissat B."/>
            <person name="Schoch C.L."/>
            <person name="Horwitz B.A."/>
            <person name="Barry K.W."/>
            <person name="Condon B.J."/>
            <person name="Copeland A.C."/>
            <person name="Dhillon B."/>
            <person name="Glaser F."/>
            <person name="Hesse C.N."/>
            <person name="Kosti I."/>
            <person name="LaButti K."/>
            <person name="Lindquist E.A."/>
            <person name="Lucas S."/>
            <person name="Salamov A.A."/>
            <person name="Bradshaw R.E."/>
            <person name="Ciuffetti L."/>
            <person name="Hamelin R.C."/>
            <person name="Kema G.H.J."/>
            <person name="Lawrence C."/>
            <person name="Scott J.A."/>
            <person name="Spatafora J.W."/>
            <person name="Turgeon B.G."/>
            <person name="de Wit P.J.G.M."/>
            <person name="Zhong S."/>
            <person name="Goodwin S.B."/>
            <person name="Grigoriev I.V."/>
        </authorList>
    </citation>
    <scope>NUCLEOTIDE SEQUENCE [LARGE SCALE GENOMIC DNA]</scope>
    <source>
        <strain evidence="2 3">UAMH 10762</strain>
    </source>
</reference>
<dbReference type="Proteomes" id="UP000011761">
    <property type="component" value="Unassembled WGS sequence"/>
</dbReference>
<dbReference type="KEGG" id="bcom:BAUCODRAFT_33018"/>
<proteinExistence type="predicted"/>
<dbReference type="InterPro" id="IPR001810">
    <property type="entry name" value="F-box_dom"/>
</dbReference>
<dbReference type="InterPro" id="IPR036047">
    <property type="entry name" value="F-box-like_dom_sf"/>
</dbReference>
<sequence length="208" mass="23602">MDRPSHRALCIIELLEHIFSFLPARQLLEMLAVCRTFAATIVASQRLRDMISREVTAYELQARTPSFPPSIQGMHFRTIQTKGVTGLLAVINLQCFDRRQWNSLRHARPFHRCYLATPPPVSATVQVDCYCPTIRQQKLFQRRGLEFGLIFAAIDALTSRKLSCSACSARFYVRINAGFAVSKQSVERRLRCLESSSTATATGRQDTY</sequence>
<name>M2N040_BAUPA</name>
<dbReference type="HOGENOM" id="CLU_1320661_0_0_1"/>
<evidence type="ECO:0000313" key="2">
    <source>
        <dbReference type="EMBL" id="EMC97288.1"/>
    </source>
</evidence>
<dbReference type="CDD" id="cd09917">
    <property type="entry name" value="F-box_SF"/>
    <property type="match status" value="1"/>
</dbReference>
<dbReference type="SUPFAM" id="SSF81383">
    <property type="entry name" value="F-box domain"/>
    <property type="match status" value="1"/>
</dbReference>
<dbReference type="GeneID" id="19111931"/>
<dbReference type="Pfam" id="PF12937">
    <property type="entry name" value="F-box-like"/>
    <property type="match status" value="1"/>
</dbReference>
<accession>M2N040</accession>
<protein>
    <recommendedName>
        <fullName evidence="1">F-box domain-containing protein</fullName>
    </recommendedName>
</protein>
<dbReference type="Gene3D" id="1.20.1280.50">
    <property type="match status" value="1"/>
</dbReference>
<organism evidence="2 3">
    <name type="scientific">Baudoinia panamericana (strain UAMH 10762)</name>
    <name type="common">Angels' share fungus</name>
    <name type="synonym">Baudoinia compniacensis (strain UAMH 10762)</name>
    <dbReference type="NCBI Taxonomy" id="717646"/>
    <lineage>
        <taxon>Eukaryota</taxon>
        <taxon>Fungi</taxon>
        <taxon>Dikarya</taxon>
        <taxon>Ascomycota</taxon>
        <taxon>Pezizomycotina</taxon>
        <taxon>Dothideomycetes</taxon>
        <taxon>Dothideomycetidae</taxon>
        <taxon>Mycosphaerellales</taxon>
        <taxon>Teratosphaeriaceae</taxon>
        <taxon>Baudoinia</taxon>
    </lineage>
</organism>
<evidence type="ECO:0000313" key="3">
    <source>
        <dbReference type="Proteomes" id="UP000011761"/>
    </source>
</evidence>
<evidence type="ECO:0000259" key="1">
    <source>
        <dbReference type="Pfam" id="PF12937"/>
    </source>
</evidence>
<dbReference type="RefSeq" id="XP_007675228.1">
    <property type="nucleotide sequence ID" value="XM_007677038.1"/>
</dbReference>
<gene>
    <name evidence="2" type="ORF">BAUCODRAFT_33018</name>
</gene>
<dbReference type="AlphaFoldDB" id="M2N040"/>